<evidence type="ECO:0000259" key="10">
    <source>
        <dbReference type="Pfam" id="PF00591"/>
    </source>
</evidence>
<dbReference type="GO" id="GO:0004048">
    <property type="term" value="F:anthranilate phosphoribosyltransferase activity"/>
    <property type="evidence" value="ECO:0007669"/>
    <property type="project" value="UniProtKB-UniRule"/>
</dbReference>
<dbReference type="Pfam" id="PF02885">
    <property type="entry name" value="Glycos_trans_3N"/>
    <property type="match status" value="1"/>
</dbReference>
<evidence type="ECO:0000256" key="2">
    <source>
        <dbReference type="ARBA" id="ARBA00022605"/>
    </source>
</evidence>
<dbReference type="PANTHER" id="PTHR43285">
    <property type="entry name" value="ANTHRANILATE PHOSPHORIBOSYLTRANSFERASE"/>
    <property type="match status" value="1"/>
</dbReference>
<evidence type="ECO:0000256" key="9">
    <source>
        <dbReference type="HAMAP-Rule" id="MF_00211"/>
    </source>
</evidence>
<evidence type="ECO:0000256" key="1">
    <source>
        <dbReference type="ARBA" id="ARBA00004907"/>
    </source>
</evidence>
<protein>
    <recommendedName>
        <fullName evidence="9">Anthranilate phosphoribosyltransferase</fullName>
        <ecNumber evidence="9">2.4.2.18</ecNumber>
    </recommendedName>
</protein>
<accession>A0A9W6LMT1</accession>
<dbReference type="SUPFAM" id="SSF47648">
    <property type="entry name" value="Nucleoside phosphorylase/phosphoribosyltransferase N-terminal domain"/>
    <property type="match status" value="1"/>
</dbReference>
<evidence type="ECO:0000256" key="7">
    <source>
        <dbReference type="ARBA" id="ARBA00052328"/>
    </source>
</evidence>
<keyword evidence="2 9" id="KW-0028">Amino-acid biosynthesis</keyword>
<feature type="binding site" evidence="9">
    <location>
        <position position="88"/>
    </location>
    <ligand>
        <name>Mg(2+)</name>
        <dbReference type="ChEBI" id="CHEBI:18420"/>
        <label>1</label>
    </ligand>
</feature>
<dbReference type="SUPFAM" id="SSF52418">
    <property type="entry name" value="Nucleoside phosphorylase/phosphoribosyltransferase catalytic domain"/>
    <property type="match status" value="1"/>
</dbReference>
<dbReference type="AlphaFoldDB" id="A0A9W6LMT1"/>
<evidence type="ECO:0000313" key="12">
    <source>
        <dbReference type="EMBL" id="GLI55952.1"/>
    </source>
</evidence>
<dbReference type="InterPro" id="IPR000312">
    <property type="entry name" value="Glycosyl_Trfase_fam3"/>
</dbReference>
<dbReference type="GO" id="GO:0000287">
    <property type="term" value="F:magnesium ion binding"/>
    <property type="evidence" value="ECO:0007669"/>
    <property type="project" value="UniProtKB-UniRule"/>
</dbReference>
<dbReference type="Pfam" id="PF00591">
    <property type="entry name" value="Glycos_transf_3"/>
    <property type="match status" value="1"/>
</dbReference>
<feature type="domain" description="Glycosyl transferase family 3" evidence="10">
    <location>
        <begin position="71"/>
        <end position="322"/>
    </location>
</feature>
<dbReference type="GO" id="GO:0000162">
    <property type="term" value="P:L-tryptophan biosynthetic process"/>
    <property type="evidence" value="ECO:0007669"/>
    <property type="project" value="UniProtKB-UniRule"/>
</dbReference>
<dbReference type="NCBIfam" id="TIGR01245">
    <property type="entry name" value="trpD"/>
    <property type="match status" value="1"/>
</dbReference>
<feature type="binding site" evidence="9">
    <location>
        <position position="223"/>
    </location>
    <ligand>
        <name>Mg(2+)</name>
        <dbReference type="ChEBI" id="CHEBI:18420"/>
        <label>2</label>
    </ligand>
</feature>
<feature type="binding site" evidence="9">
    <location>
        <position position="84"/>
    </location>
    <ligand>
        <name>5-phospho-alpha-D-ribose 1-diphosphate</name>
        <dbReference type="ChEBI" id="CHEBI:58017"/>
    </ligand>
</feature>
<dbReference type="Gene3D" id="1.20.970.10">
    <property type="entry name" value="Transferase, Pyrimidine Nucleoside Phosphorylase, Chain C"/>
    <property type="match status" value="1"/>
</dbReference>
<dbReference type="HAMAP" id="MF_00211">
    <property type="entry name" value="TrpD"/>
    <property type="match status" value="1"/>
</dbReference>
<dbReference type="EMBL" id="BSDY01000006">
    <property type="protein sequence ID" value="GLI55952.1"/>
    <property type="molecule type" value="Genomic_DNA"/>
</dbReference>
<comment type="cofactor">
    <cofactor evidence="9">
        <name>Mg(2+)</name>
        <dbReference type="ChEBI" id="CHEBI:18420"/>
    </cofactor>
    <text evidence="9">Binds 2 magnesium ions per monomer.</text>
</comment>
<dbReference type="FunFam" id="3.40.1030.10:FF:000002">
    <property type="entry name" value="Anthranilate phosphoribosyltransferase"/>
    <property type="match status" value="1"/>
</dbReference>
<dbReference type="InterPro" id="IPR036320">
    <property type="entry name" value="Glycosyl_Trfase_fam3_N_dom_sf"/>
</dbReference>
<evidence type="ECO:0000313" key="13">
    <source>
        <dbReference type="Proteomes" id="UP001144471"/>
    </source>
</evidence>
<keyword evidence="9" id="KW-0460">Magnesium</keyword>
<comment type="subunit">
    <text evidence="9">Homodimer.</text>
</comment>
<name>A0A9W6LMT1_9FUSO</name>
<keyword evidence="5 9" id="KW-0822">Tryptophan biosynthesis</keyword>
<feature type="binding site" evidence="9">
    <location>
        <position position="223"/>
    </location>
    <ligand>
        <name>Mg(2+)</name>
        <dbReference type="ChEBI" id="CHEBI:18420"/>
        <label>1</label>
    </ligand>
</feature>
<evidence type="ECO:0000256" key="3">
    <source>
        <dbReference type="ARBA" id="ARBA00022676"/>
    </source>
</evidence>
<keyword evidence="4 9" id="KW-0808">Transferase</keyword>
<evidence type="ECO:0000256" key="6">
    <source>
        <dbReference type="ARBA" id="ARBA00023141"/>
    </source>
</evidence>
<feature type="binding site" evidence="9">
    <location>
        <begin position="86"/>
        <end position="89"/>
    </location>
    <ligand>
        <name>5-phospho-alpha-D-ribose 1-diphosphate</name>
        <dbReference type="ChEBI" id="CHEBI:58017"/>
    </ligand>
</feature>
<feature type="binding site" evidence="9">
    <location>
        <position position="162"/>
    </location>
    <ligand>
        <name>anthranilate</name>
        <dbReference type="ChEBI" id="CHEBI:16567"/>
        <label>2</label>
    </ligand>
</feature>
<keyword evidence="9" id="KW-0479">Metal-binding</keyword>
<keyword evidence="6 9" id="KW-0057">Aromatic amino acid biosynthesis</keyword>
<feature type="binding site" evidence="9">
    <location>
        <position position="107"/>
    </location>
    <ligand>
        <name>anthranilate</name>
        <dbReference type="ChEBI" id="CHEBI:16567"/>
        <label>1</label>
    </ligand>
</feature>
<dbReference type="RefSeq" id="WP_281834788.1">
    <property type="nucleotide sequence ID" value="NZ_BSDY01000006.1"/>
</dbReference>
<feature type="domain" description="Glycosyl transferase family 3 N-terminal" evidence="11">
    <location>
        <begin position="3"/>
        <end position="60"/>
    </location>
</feature>
<feature type="binding site" evidence="9">
    <location>
        <position position="116"/>
    </location>
    <ligand>
        <name>5-phospho-alpha-D-ribose 1-diphosphate</name>
        <dbReference type="ChEBI" id="CHEBI:58017"/>
    </ligand>
</feature>
<feature type="binding site" evidence="9">
    <location>
        <position position="222"/>
    </location>
    <ligand>
        <name>Mg(2+)</name>
        <dbReference type="ChEBI" id="CHEBI:18420"/>
        <label>2</label>
    </ligand>
</feature>
<evidence type="ECO:0000256" key="5">
    <source>
        <dbReference type="ARBA" id="ARBA00022822"/>
    </source>
</evidence>
<reference evidence="12" key="1">
    <citation type="submission" date="2022-12" db="EMBL/GenBank/DDBJ databases">
        <title>Reference genome sequencing for broad-spectrum identification of bacterial and archaeal isolates by mass spectrometry.</title>
        <authorList>
            <person name="Sekiguchi Y."/>
            <person name="Tourlousse D.M."/>
        </authorList>
    </citation>
    <scope>NUCLEOTIDE SEQUENCE</scope>
    <source>
        <strain evidence="12">10succ1</strain>
    </source>
</reference>
<dbReference type="EC" id="2.4.2.18" evidence="9"/>
<comment type="similarity">
    <text evidence="8">In the C-terminal section; belongs to the anthranilate phosphoribosyltransferase family.</text>
</comment>
<keyword evidence="3 9" id="KW-0328">Glycosyltransferase</keyword>
<comment type="catalytic activity">
    <reaction evidence="7 9">
        <text>N-(5-phospho-beta-D-ribosyl)anthranilate + diphosphate = 5-phospho-alpha-D-ribose 1-diphosphate + anthranilate</text>
        <dbReference type="Rhea" id="RHEA:11768"/>
        <dbReference type="ChEBI" id="CHEBI:16567"/>
        <dbReference type="ChEBI" id="CHEBI:18277"/>
        <dbReference type="ChEBI" id="CHEBI:33019"/>
        <dbReference type="ChEBI" id="CHEBI:58017"/>
        <dbReference type="EC" id="2.4.2.18"/>
    </reaction>
</comment>
<feature type="binding site" evidence="9">
    <location>
        <position position="76"/>
    </location>
    <ligand>
        <name>anthranilate</name>
        <dbReference type="ChEBI" id="CHEBI:16567"/>
        <label>1</label>
    </ligand>
</feature>
<comment type="function">
    <text evidence="9">Catalyzes the transfer of the phosphoribosyl group of 5-phosphorylribose-1-pyrophosphate (PRPP) to anthranilate to yield N-(5'-phosphoribosyl)-anthranilate (PRA).</text>
</comment>
<keyword evidence="13" id="KW-1185">Reference proteome</keyword>
<sequence length="333" mass="35781">MIYRKVMRGEVLEGGEVRELLEGLLNDKYTDIQTGAILTALSVRGESPREIEEGVRYLREIAEISPEGRGAIDIVGTGGDGLNTINISTASAFIAAAAGARVLKHGNRSVSSSSGSSDLLEALGIDLNNLKDKTERVYKDTGMTFLYAPHYHPALKAVGGVRRELGVRSIFNLMGPLANPSSPDYILLGVYSEELMEGMVSILRGLGIKRGMVVHGVEDGADEISICGTTKVIEISGSKVRRYNIHPEELGLKMGRLEEIQGGGPKENAKLIKEVLAGRDTGAKRDALIINSAAALYLTGRAETLIEGVVLARETIASGRAYSKLQEYVEAVR</sequence>
<dbReference type="GO" id="GO:0005829">
    <property type="term" value="C:cytosol"/>
    <property type="evidence" value="ECO:0007669"/>
    <property type="project" value="TreeGrafter"/>
</dbReference>
<comment type="pathway">
    <text evidence="1 9">Amino-acid biosynthesis; L-tryptophan biosynthesis; L-tryptophan from chorismate: step 2/5.</text>
</comment>
<dbReference type="InterPro" id="IPR035902">
    <property type="entry name" value="Nuc_phospho_transferase"/>
</dbReference>
<dbReference type="PANTHER" id="PTHR43285:SF2">
    <property type="entry name" value="ANTHRANILATE PHOSPHORIBOSYLTRANSFERASE"/>
    <property type="match status" value="1"/>
</dbReference>
<comment type="similarity">
    <text evidence="9">Belongs to the anthranilate phosphoribosyltransferase family.</text>
</comment>
<feature type="binding site" evidence="9">
    <location>
        <position position="76"/>
    </location>
    <ligand>
        <name>5-phospho-alpha-D-ribose 1-diphosphate</name>
        <dbReference type="ChEBI" id="CHEBI:58017"/>
    </ligand>
</feature>
<evidence type="ECO:0000259" key="11">
    <source>
        <dbReference type="Pfam" id="PF02885"/>
    </source>
</evidence>
<dbReference type="InterPro" id="IPR017459">
    <property type="entry name" value="Glycosyl_Trfase_fam3_N_dom"/>
</dbReference>
<dbReference type="Gene3D" id="3.40.1030.10">
    <property type="entry name" value="Nucleoside phosphorylase/phosphoribosyltransferase catalytic domain"/>
    <property type="match status" value="1"/>
</dbReference>
<dbReference type="Proteomes" id="UP001144471">
    <property type="component" value="Unassembled WGS sequence"/>
</dbReference>
<dbReference type="InterPro" id="IPR005940">
    <property type="entry name" value="Anthranilate_Pribosyl_Tfrase"/>
</dbReference>
<gene>
    <name evidence="9 12" type="primary">trpD</name>
    <name evidence="12" type="ORF">PM10SUCC1_14660</name>
</gene>
<comment type="caution">
    <text evidence="12">The sequence shown here is derived from an EMBL/GenBank/DDBJ whole genome shotgun (WGS) entry which is preliminary data.</text>
</comment>
<proteinExistence type="inferred from homology"/>
<feature type="binding site" evidence="9">
    <location>
        <begin position="104"/>
        <end position="112"/>
    </location>
    <ligand>
        <name>5-phospho-alpha-D-ribose 1-diphosphate</name>
        <dbReference type="ChEBI" id="CHEBI:58017"/>
    </ligand>
</feature>
<organism evidence="12 13">
    <name type="scientific">Propionigenium maris DSM 9537</name>
    <dbReference type="NCBI Taxonomy" id="1123000"/>
    <lineage>
        <taxon>Bacteria</taxon>
        <taxon>Fusobacteriati</taxon>
        <taxon>Fusobacteriota</taxon>
        <taxon>Fusobacteriia</taxon>
        <taxon>Fusobacteriales</taxon>
        <taxon>Fusobacteriaceae</taxon>
        <taxon>Propionigenium</taxon>
    </lineage>
</organism>
<feature type="binding site" evidence="9">
    <location>
        <begin position="79"/>
        <end position="80"/>
    </location>
    <ligand>
        <name>5-phospho-alpha-D-ribose 1-diphosphate</name>
        <dbReference type="ChEBI" id="CHEBI:58017"/>
    </ligand>
</feature>
<evidence type="ECO:0000256" key="4">
    <source>
        <dbReference type="ARBA" id="ARBA00022679"/>
    </source>
</evidence>
<evidence type="ECO:0000256" key="8">
    <source>
        <dbReference type="ARBA" id="ARBA00061188"/>
    </source>
</evidence>
<comment type="caution">
    <text evidence="9">Lacks conserved residue(s) required for the propagation of feature annotation.</text>
</comment>